<feature type="domain" description="CRAL-TRIO" evidence="11">
    <location>
        <begin position="275"/>
        <end position="451"/>
    </location>
</feature>
<sequence>MAEETLKTTETPKVEEAMEVVSDLEAEKVSVEEETDKKNGSGDEAEKEIASSVSFKEESNKVSDLQDPEKKALDELKQLIQAALINHEFTSPPKPKEEAKPIKEEEAKPIKEEEVKPTLTDEKSNPESKTIEEGEEEKSEHSVETHEEEEKAKPTEEAAAVVCETVVVDEDGAKTVEAIEETIVAVQATTESVAETVTPAEEKKEEAGSVEPETTQPPEEVFIWGIPLIGDEKSDVILLKFLRARDFKVKDAFTMIKNTVKWRKEFGIDTLLDEDLGLSDDLEKVVFMNGFDKEGHPVCYNVYGEFQSKELYSKMFSSEEKRQKFLQWRIQFLEKSIRKLDFGPAGGVSTIVQINDLKNSPGPGKWELRQATNQALNLLQDNYPEFVAKQVFINVPWWYLAFYRMISPFLTQRTKSKFVFAGPSKSPETLFKYISPEQVPVQYGGLNKEGDKEFSSTDLVEEIIVKPTTKQTIEFPITENCVVVWEVRVVGWEVSYCAEFVPDDEAGYTIIVQKTSKISSSDEPVICNNFKVGEPGKIVLTIENSSSKKKKVLYRSKTKPYSD</sequence>
<dbReference type="OrthoDB" id="75724at2759"/>
<dbReference type="InterPro" id="IPR011074">
    <property type="entry name" value="CRAL/TRIO_N_dom"/>
</dbReference>
<keyword evidence="14" id="KW-1185">Reference proteome</keyword>
<dbReference type="Gramene" id="RZC73443">
    <property type="protein sequence ID" value="RZC73443"/>
    <property type="gene ID" value="C5167_048923"/>
</dbReference>
<organism evidence="13 14">
    <name type="scientific">Papaver somniferum</name>
    <name type="common">Opium poppy</name>
    <dbReference type="NCBI Taxonomy" id="3469"/>
    <lineage>
        <taxon>Eukaryota</taxon>
        <taxon>Viridiplantae</taxon>
        <taxon>Streptophyta</taxon>
        <taxon>Embryophyta</taxon>
        <taxon>Tracheophyta</taxon>
        <taxon>Spermatophyta</taxon>
        <taxon>Magnoliopsida</taxon>
        <taxon>Ranunculales</taxon>
        <taxon>Papaveraceae</taxon>
        <taxon>Papaveroideae</taxon>
        <taxon>Papaver</taxon>
    </lineage>
</organism>
<dbReference type="InterPro" id="IPR056794">
    <property type="entry name" value="PATL1-6_C_GOLD"/>
</dbReference>
<feature type="compositionally biased region" description="Basic and acidic residues" evidence="10">
    <location>
        <begin position="25"/>
        <end position="41"/>
    </location>
</feature>
<keyword evidence="5" id="KW-0963">Cytoplasm</keyword>
<dbReference type="GO" id="GO:0008289">
    <property type="term" value="F:lipid binding"/>
    <property type="evidence" value="ECO:0007669"/>
    <property type="project" value="UniProtKB-KW"/>
</dbReference>
<comment type="similarity">
    <text evidence="3">Belongs to the patellin family.</text>
</comment>
<dbReference type="OMA" id="LRGHKMN"/>
<protein>
    <recommendedName>
        <fullName evidence="15">CRAL-TRIO domain-containing protein</fullName>
    </recommendedName>
</protein>
<dbReference type="Pfam" id="PF03765">
    <property type="entry name" value="CRAL_TRIO_N"/>
    <property type="match status" value="1"/>
</dbReference>
<dbReference type="Proteomes" id="UP000316621">
    <property type="component" value="Chromosome 8"/>
</dbReference>
<dbReference type="Gene3D" id="3.40.525.10">
    <property type="entry name" value="CRAL-TRIO lipid binding domain"/>
    <property type="match status" value="1"/>
</dbReference>
<keyword evidence="9" id="KW-0131">Cell cycle</keyword>
<dbReference type="SMART" id="SM01100">
    <property type="entry name" value="CRAL_TRIO_N"/>
    <property type="match status" value="1"/>
</dbReference>
<dbReference type="AlphaFoldDB" id="A0A4Y7KJB8"/>
<dbReference type="SMART" id="SM00516">
    <property type="entry name" value="SEC14"/>
    <property type="match status" value="1"/>
</dbReference>
<evidence type="ECO:0000256" key="6">
    <source>
        <dbReference type="ARBA" id="ARBA00022618"/>
    </source>
</evidence>
<evidence type="ECO:0000256" key="1">
    <source>
        <dbReference type="ARBA" id="ARBA00004370"/>
    </source>
</evidence>
<feature type="compositionally biased region" description="Basic and acidic residues" evidence="10">
    <location>
        <begin position="1"/>
        <end position="16"/>
    </location>
</feature>
<evidence type="ECO:0000256" key="2">
    <source>
        <dbReference type="ARBA" id="ARBA00004496"/>
    </source>
</evidence>
<dbReference type="CDD" id="cd00170">
    <property type="entry name" value="SEC14"/>
    <property type="match status" value="1"/>
</dbReference>
<evidence type="ECO:0000259" key="11">
    <source>
        <dbReference type="PROSITE" id="PS50191"/>
    </source>
</evidence>
<dbReference type="STRING" id="3469.A0A4Y7KJB8"/>
<evidence type="ECO:0008006" key="15">
    <source>
        <dbReference type="Google" id="ProtNLM"/>
    </source>
</evidence>
<accession>A0A4Y7KJB8</accession>
<evidence type="ECO:0000259" key="12">
    <source>
        <dbReference type="PROSITE" id="PS50866"/>
    </source>
</evidence>
<dbReference type="InterPro" id="IPR036273">
    <property type="entry name" value="CRAL/TRIO_N_dom_sf"/>
</dbReference>
<keyword evidence="6" id="KW-0132">Cell division</keyword>
<dbReference type="PANTHER" id="PTHR45932:SF17">
    <property type="entry name" value="CELLULAR RETINALDEHYDE-BINDING_TRIPLE FUNCTION DOMAIN-CONTAINING PROTEIN"/>
    <property type="match status" value="1"/>
</dbReference>
<evidence type="ECO:0000256" key="4">
    <source>
        <dbReference type="ARBA" id="ARBA00022448"/>
    </source>
</evidence>
<keyword evidence="7" id="KW-0446">Lipid-binding</keyword>
<keyword evidence="8" id="KW-0472">Membrane</keyword>
<feature type="region of interest" description="Disordered" evidence="10">
    <location>
        <begin position="193"/>
        <end position="215"/>
    </location>
</feature>
<dbReference type="GO" id="GO:0005737">
    <property type="term" value="C:cytoplasm"/>
    <property type="evidence" value="ECO:0007669"/>
    <property type="project" value="UniProtKB-SubCell"/>
</dbReference>
<comment type="subcellular location">
    <subcellularLocation>
        <location evidence="2">Cytoplasm</location>
    </subcellularLocation>
    <subcellularLocation>
        <location evidence="1">Membrane</location>
    </subcellularLocation>
</comment>
<reference evidence="13 14" key="1">
    <citation type="journal article" date="2018" name="Science">
        <title>The opium poppy genome and morphinan production.</title>
        <authorList>
            <person name="Guo L."/>
            <person name="Winzer T."/>
            <person name="Yang X."/>
            <person name="Li Y."/>
            <person name="Ning Z."/>
            <person name="He Z."/>
            <person name="Teodor R."/>
            <person name="Lu Y."/>
            <person name="Bowser T.A."/>
            <person name="Graham I.A."/>
            <person name="Ye K."/>
        </authorList>
    </citation>
    <scope>NUCLEOTIDE SEQUENCE [LARGE SCALE GENOMIC DNA]</scope>
    <source>
        <strain evidence="14">cv. HN1</strain>
        <tissue evidence="13">Leaves</tissue>
    </source>
</reference>
<dbReference type="Gene3D" id="2.60.120.680">
    <property type="entry name" value="GOLD domain"/>
    <property type="match status" value="1"/>
</dbReference>
<dbReference type="Gene3D" id="1.10.8.20">
    <property type="entry name" value="N-terminal domain of phosphatidylinositol transfer protein sec14p"/>
    <property type="match status" value="1"/>
</dbReference>
<dbReference type="PROSITE" id="PS50191">
    <property type="entry name" value="CRAL_TRIO"/>
    <property type="match status" value="1"/>
</dbReference>
<evidence type="ECO:0000256" key="7">
    <source>
        <dbReference type="ARBA" id="ARBA00023121"/>
    </source>
</evidence>
<dbReference type="GO" id="GO:0016020">
    <property type="term" value="C:membrane"/>
    <property type="evidence" value="ECO:0007669"/>
    <property type="project" value="UniProtKB-SubCell"/>
</dbReference>
<evidence type="ECO:0000256" key="3">
    <source>
        <dbReference type="ARBA" id="ARBA00007155"/>
    </source>
</evidence>
<evidence type="ECO:0000256" key="5">
    <source>
        <dbReference type="ARBA" id="ARBA00022490"/>
    </source>
</evidence>
<evidence type="ECO:0000313" key="14">
    <source>
        <dbReference type="Proteomes" id="UP000316621"/>
    </source>
</evidence>
<dbReference type="Pfam" id="PF25099">
    <property type="entry name" value="GOLD_PATL1_C"/>
    <property type="match status" value="1"/>
</dbReference>
<dbReference type="SUPFAM" id="SSF52087">
    <property type="entry name" value="CRAL/TRIO domain"/>
    <property type="match status" value="1"/>
</dbReference>
<dbReference type="EMBL" id="CM010722">
    <property type="protein sequence ID" value="RZC73443.1"/>
    <property type="molecule type" value="Genomic_DNA"/>
</dbReference>
<dbReference type="InterPro" id="IPR009038">
    <property type="entry name" value="GOLD_dom"/>
</dbReference>
<evidence type="ECO:0000256" key="10">
    <source>
        <dbReference type="SAM" id="MobiDB-lite"/>
    </source>
</evidence>
<feature type="domain" description="GOLD" evidence="12">
    <location>
        <begin position="456"/>
        <end position="558"/>
    </location>
</feature>
<feature type="region of interest" description="Disordered" evidence="10">
    <location>
        <begin position="84"/>
        <end position="158"/>
    </location>
</feature>
<dbReference type="SUPFAM" id="SSF46938">
    <property type="entry name" value="CRAL/TRIO N-terminal domain"/>
    <property type="match status" value="1"/>
</dbReference>
<dbReference type="GO" id="GO:0051301">
    <property type="term" value="P:cell division"/>
    <property type="evidence" value="ECO:0007669"/>
    <property type="project" value="UniProtKB-KW"/>
</dbReference>
<gene>
    <name evidence="13" type="ORF">C5167_048923</name>
</gene>
<dbReference type="PANTHER" id="PTHR45932">
    <property type="entry name" value="PATELLIN-1"/>
    <property type="match status" value="1"/>
</dbReference>
<dbReference type="InterPro" id="IPR044834">
    <property type="entry name" value="PATL"/>
</dbReference>
<dbReference type="PROSITE" id="PS50866">
    <property type="entry name" value="GOLD"/>
    <property type="match status" value="1"/>
</dbReference>
<feature type="compositionally biased region" description="Basic and acidic residues" evidence="10">
    <location>
        <begin position="94"/>
        <end position="156"/>
    </location>
</feature>
<proteinExistence type="inferred from homology"/>
<evidence type="ECO:0000256" key="9">
    <source>
        <dbReference type="ARBA" id="ARBA00023306"/>
    </source>
</evidence>
<dbReference type="Pfam" id="PF00650">
    <property type="entry name" value="CRAL_TRIO"/>
    <property type="match status" value="1"/>
</dbReference>
<evidence type="ECO:0000256" key="8">
    <source>
        <dbReference type="ARBA" id="ARBA00023136"/>
    </source>
</evidence>
<dbReference type="InterPro" id="IPR001251">
    <property type="entry name" value="CRAL-TRIO_dom"/>
</dbReference>
<keyword evidence="4" id="KW-0813">Transport</keyword>
<evidence type="ECO:0000313" key="13">
    <source>
        <dbReference type="EMBL" id="RZC73443.1"/>
    </source>
</evidence>
<name>A0A4Y7KJB8_PAPSO</name>
<feature type="region of interest" description="Disordered" evidence="10">
    <location>
        <begin position="1"/>
        <end position="69"/>
    </location>
</feature>
<dbReference type="PRINTS" id="PR00180">
    <property type="entry name" value="CRETINALDHBP"/>
</dbReference>
<dbReference type="InterPro" id="IPR036865">
    <property type="entry name" value="CRAL-TRIO_dom_sf"/>
</dbReference>